<dbReference type="Gene3D" id="3.10.450.530">
    <property type="entry name" value="Ribonuclease toxin, BrnT, of type II toxin-antitoxin system"/>
    <property type="match status" value="1"/>
</dbReference>
<protein>
    <recommendedName>
        <fullName evidence="3">BrnT family toxin</fullName>
    </recommendedName>
</protein>
<gene>
    <name evidence="1" type="ORF">COT02_00540</name>
</gene>
<dbReference type="EMBL" id="PEWY01000013">
    <property type="protein sequence ID" value="PIU37502.1"/>
    <property type="molecule type" value="Genomic_DNA"/>
</dbReference>
<evidence type="ECO:0008006" key="3">
    <source>
        <dbReference type="Google" id="ProtNLM"/>
    </source>
</evidence>
<dbReference type="InterPro" id="IPR007460">
    <property type="entry name" value="BrnT_toxin"/>
</dbReference>
<reference evidence="2" key="1">
    <citation type="submission" date="2017-09" db="EMBL/GenBank/DDBJ databases">
        <title>Depth-based differentiation of microbial function through sediment-hosted aquifers and enrichment of novel symbionts in the deep terrestrial subsurface.</title>
        <authorList>
            <person name="Probst A.J."/>
            <person name="Ladd B."/>
            <person name="Jarett J.K."/>
            <person name="Geller-Mcgrath D.E."/>
            <person name="Sieber C.M.K."/>
            <person name="Emerson J.B."/>
            <person name="Anantharaman K."/>
            <person name="Thomas B.C."/>
            <person name="Malmstrom R."/>
            <person name="Stieglmeier M."/>
            <person name="Klingl A."/>
            <person name="Woyke T."/>
            <person name="Ryan C.M."/>
            <person name="Banfield J.F."/>
        </authorList>
    </citation>
    <scope>NUCLEOTIDE SEQUENCE [LARGE SCALE GENOMIC DNA]</scope>
</reference>
<accession>A0A2M6YVR3</accession>
<dbReference type="InterPro" id="IPR038573">
    <property type="entry name" value="BrnT_sf"/>
</dbReference>
<dbReference type="Proteomes" id="UP000230184">
    <property type="component" value="Unassembled WGS sequence"/>
</dbReference>
<evidence type="ECO:0000313" key="1">
    <source>
        <dbReference type="EMBL" id="PIU37502.1"/>
    </source>
</evidence>
<proteinExistence type="predicted"/>
<organism evidence="1 2">
    <name type="scientific">Candidatus Roizmanbacteria bacterium CG07_land_8_20_14_0_80_34_15</name>
    <dbReference type="NCBI Taxonomy" id="1974849"/>
    <lineage>
        <taxon>Bacteria</taxon>
        <taxon>Candidatus Roizmaniibacteriota</taxon>
    </lineage>
</organism>
<sequence length="105" mass="12283">MAISVNNNEVGEFDWNESNIKKNEIKHGVFYKECEEVFLNEPLVLKDQKHSVVEKRFNAIGKTNSGKLLFISFTMRILKVRVISARTADKKERMMYEKTKKTTKI</sequence>
<comment type="caution">
    <text evidence="1">The sequence shown here is derived from an EMBL/GenBank/DDBJ whole genome shotgun (WGS) entry which is preliminary data.</text>
</comment>
<name>A0A2M6YVR3_9BACT</name>
<evidence type="ECO:0000313" key="2">
    <source>
        <dbReference type="Proteomes" id="UP000230184"/>
    </source>
</evidence>
<dbReference type="AlphaFoldDB" id="A0A2M6YVR3"/>
<dbReference type="Pfam" id="PF04365">
    <property type="entry name" value="BrnT_toxin"/>
    <property type="match status" value="1"/>
</dbReference>